<dbReference type="EMBL" id="CP022579">
    <property type="protein sequence ID" value="QEL64450.1"/>
    <property type="molecule type" value="Genomic_DNA"/>
</dbReference>
<keyword evidence="12" id="KW-0808">Transferase</keyword>
<dbReference type="InterPro" id="IPR003594">
    <property type="entry name" value="HATPase_dom"/>
</dbReference>
<evidence type="ECO:0000259" key="10">
    <source>
        <dbReference type="PROSITE" id="PS50109"/>
    </source>
</evidence>
<dbReference type="PANTHER" id="PTHR43395:SF10">
    <property type="entry name" value="CHEMOTAXIS PROTEIN CHEA"/>
    <property type="match status" value="1"/>
</dbReference>
<evidence type="ECO:0000313" key="12">
    <source>
        <dbReference type="EMBL" id="QEL64450.1"/>
    </source>
</evidence>
<protein>
    <recommendedName>
        <fullName evidence="3">histidine kinase</fullName>
        <ecNumber evidence="3">2.7.13.3</ecNumber>
    </recommendedName>
</protein>
<feature type="transmembrane region" description="Helical" evidence="9">
    <location>
        <begin position="15"/>
        <end position="36"/>
    </location>
</feature>
<dbReference type="Pfam" id="PF02518">
    <property type="entry name" value="HATPase_c"/>
    <property type="match status" value="1"/>
</dbReference>
<dbReference type="PROSITE" id="PS50894">
    <property type="entry name" value="HPT"/>
    <property type="match status" value="1"/>
</dbReference>
<dbReference type="InterPro" id="IPR036890">
    <property type="entry name" value="HATPase_C_sf"/>
</dbReference>
<dbReference type="Pfam" id="PF13675">
    <property type="entry name" value="PilJ"/>
    <property type="match status" value="1"/>
</dbReference>
<evidence type="ECO:0000256" key="4">
    <source>
        <dbReference type="ARBA" id="ARBA00022692"/>
    </source>
</evidence>
<dbReference type="EC" id="2.7.13.3" evidence="3"/>
<proteinExistence type="predicted"/>
<dbReference type="InterPro" id="IPR029095">
    <property type="entry name" value="NarX-like_N"/>
</dbReference>
<evidence type="ECO:0000256" key="3">
    <source>
        <dbReference type="ARBA" id="ARBA00012438"/>
    </source>
</evidence>
<sequence length="694" mass="75009">MVFRPAHLLGKYRDLMLAVTLFLILDMGVLAFNVVTSRQIEEDAARINTAGELRMLSQQLTKALLTLQQETRDELPTQTSLAQLSESREAFNAALAKLVAGQSAGEGSAASEGRELLDALEKTWRPIDREVAPVLGSLAPGMNDIAPAATMAVARNTRLMQQAADLTEYLEQTALTKAAQMRQIQIVAIGLAFLNFLFIVFKFLRRLNASDRQAEAARQETAEILQTVREGLFLLSRDGRVGSQRSASLPTLLGRPLDGGEDFAALLGQLVDAKHAEAARDFIDLLFNKKVKPSLVAQLNPLHEVEVRDLGGQRRGPRFLTFEFDQVRAGEHVGALLVTVFDVTQKVLLARELAGAEARAESEIGLLLQVLDQDPAQVADFLGVARERIDTINRELQGVRPTAPAYGQLAGQIARLVHTLKGEAGALGLATVERQAHAFEDVLADLRGRRDLAGDDLIPVAVAVGELLEQVTRVEAILARVRRFARPEASGTERTAAPVSLARLLQPIEGLALRIAEDLNRKVRLEVAAAPLPSIPTALRRLLAEVLPQLVRNAVVHGIEPEDERSQAGKAPHGTIRIEVAASAGGEGGAGDYTVTVRDDGRGLSPERLRRRLVETGLKTPQEAAAMRDDAVLAMIFQPGFSSLDAAHLHAGRGDGLAAVRDSLTALGGRLRISSRPNAFTEFTLLLKAPCPVN</sequence>
<dbReference type="Proteomes" id="UP000323671">
    <property type="component" value="Chromosome"/>
</dbReference>
<organism evidence="12 13">
    <name type="scientific">Oryzomicrobium terrae</name>
    <dbReference type="NCBI Taxonomy" id="1735038"/>
    <lineage>
        <taxon>Bacteria</taxon>
        <taxon>Pseudomonadati</taxon>
        <taxon>Pseudomonadota</taxon>
        <taxon>Betaproteobacteria</taxon>
        <taxon>Rhodocyclales</taxon>
        <taxon>Rhodocyclaceae</taxon>
        <taxon>Oryzomicrobium</taxon>
    </lineage>
</organism>
<dbReference type="RefSeq" id="WP_187775310.1">
    <property type="nucleotide sequence ID" value="NZ_CP022579.1"/>
</dbReference>
<dbReference type="InterPro" id="IPR004358">
    <property type="entry name" value="Sig_transdc_His_kin-like_C"/>
</dbReference>
<feature type="modified residue" description="Phosphohistidine" evidence="8">
    <location>
        <position position="418"/>
    </location>
</feature>
<feature type="transmembrane region" description="Helical" evidence="9">
    <location>
        <begin position="186"/>
        <end position="204"/>
    </location>
</feature>
<evidence type="ECO:0000256" key="6">
    <source>
        <dbReference type="ARBA" id="ARBA00023012"/>
    </source>
</evidence>
<dbReference type="InterPro" id="IPR036641">
    <property type="entry name" value="HPT_dom_sf"/>
</dbReference>
<dbReference type="Gene3D" id="1.20.120.160">
    <property type="entry name" value="HPT domain"/>
    <property type="match status" value="1"/>
</dbReference>
<dbReference type="SMART" id="SM00387">
    <property type="entry name" value="HATPase_c"/>
    <property type="match status" value="1"/>
</dbReference>
<dbReference type="Pfam" id="PF01627">
    <property type="entry name" value="Hpt"/>
    <property type="match status" value="1"/>
</dbReference>
<feature type="domain" description="Histidine kinase" evidence="10">
    <location>
        <begin position="434"/>
        <end position="691"/>
    </location>
</feature>
<dbReference type="PRINTS" id="PR00344">
    <property type="entry name" value="BCTRLSENSOR"/>
</dbReference>
<dbReference type="SUPFAM" id="SSF55874">
    <property type="entry name" value="ATPase domain of HSP90 chaperone/DNA topoisomerase II/histidine kinase"/>
    <property type="match status" value="1"/>
</dbReference>
<evidence type="ECO:0000256" key="5">
    <source>
        <dbReference type="ARBA" id="ARBA00022989"/>
    </source>
</evidence>
<keyword evidence="7 9" id="KW-0472">Membrane</keyword>
<dbReference type="PROSITE" id="PS50109">
    <property type="entry name" value="HIS_KIN"/>
    <property type="match status" value="1"/>
</dbReference>
<dbReference type="SMART" id="SM00073">
    <property type="entry name" value="HPT"/>
    <property type="match status" value="1"/>
</dbReference>
<gene>
    <name evidence="12" type="primary">cheA</name>
    <name evidence="12" type="ORF">OTERR_09740</name>
</gene>
<evidence type="ECO:0000256" key="8">
    <source>
        <dbReference type="PROSITE-ProRule" id="PRU00110"/>
    </source>
</evidence>
<dbReference type="Gene3D" id="3.30.565.10">
    <property type="entry name" value="Histidine kinase-like ATPase, C-terminal domain"/>
    <property type="match status" value="1"/>
</dbReference>
<keyword evidence="5 9" id="KW-1133">Transmembrane helix</keyword>
<keyword evidence="6" id="KW-0902">Two-component regulatory system</keyword>
<evidence type="ECO:0000256" key="9">
    <source>
        <dbReference type="SAM" id="Phobius"/>
    </source>
</evidence>
<evidence type="ECO:0000256" key="1">
    <source>
        <dbReference type="ARBA" id="ARBA00000085"/>
    </source>
</evidence>
<evidence type="ECO:0000256" key="2">
    <source>
        <dbReference type="ARBA" id="ARBA00004141"/>
    </source>
</evidence>
<dbReference type="PANTHER" id="PTHR43395">
    <property type="entry name" value="SENSOR HISTIDINE KINASE CHEA"/>
    <property type="match status" value="1"/>
</dbReference>
<keyword evidence="13" id="KW-1185">Reference proteome</keyword>
<dbReference type="GO" id="GO:0016020">
    <property type="term" value="C:membrane"/>
    <property type="evidence" value="ECO:0007669"/>
    <property type="project" value="UniProtKB-SubCell"/>
</dbReference>
<evidence type="ECO:0000256" key="7">
    <source>
        <dbReference type="ARBA" id="ARBA00023136"/>
    </source>
</evidence>
<name>A0A5C1E6C9_9RHOO</name>
<evidence type="ECO:0000313" key="13">
    <source>
        <dbReference type="Proteomes" id="UP000323671"/>
    </source>
</evidence>
<keyword evidence="4 9" id="KW-0812">Transmembrane</keyword>
<dbReference type="CDD" id="cd00088">
    <property type="entry name" value="HPT"/>
    <property type="match status" value="1"/>
</dbReference>
<dbReference type="InterPro" id="IPR005467">
    <property type="entry name" value="His_kinase_dom"/>
</dbReference>
<accession>A0A5C1E6C9</accession>
<keyword evidence="8" id="KW-0597">Phosphoprotein</keyword>
<dbReference type="InterPro" id="IPR008207">
    <property type="entry name" value="Sig_transdc_His_kin_Hpt_dom"/>
</dbReference>
<feature type="domain" description="HPt" evidence="11">
    <location>
        <begin position="370"/>
        <end position="475"/>
    </location>
</feature>
<dbReference type="AlphaFoldDB" id="A0A5C1E6C9"/>
<dbReference type="InterPro" id="IPR051315">
    <property type="entry name" value="Bact_Chemotaxis_CheA"/>
</dbReference>
<reference evidence="12 13" key="1">
    <citation type="submission" date="2017-07" db="EMBL/GenBank/DDBJ databases">
        <title>Complete genome sequence of Oryzomicrobium terrae TPP412.</title>
        <authorList>
            <person name="Chiu L.-W."/>
            <person name="Lo K.-J."/>
            <person name="Tsai Y.-M."/>
            <person name="Lin S.-S."/>
            <person name="Kuo C.-H."/>
            <person name="Liu C.-T."/>
        </authorList>
    </citation>
    <scope>NUCLEOTIDE SEQUENCE [LARGE SCALE GENOMIC DNA]</scope>
    <source>
        <strain evidence="12 13">TPP412</strain>
    </source>
</reference>
<keyword evidence="12" id="KW-0418">Kinase</keyword>
<dbReference type="GO" id="GO:0000155">
    <property type="term" value="F:phosphorelay sensor kinase activity"/>
    <property type="evidence" value="ECO:0007669"/>
    <property type="project" value="UniProtKB-ARBA"/>
</dbReference>
<evidence type="ECO:0000259" key="11">
    <source>
        <dbReference type="PROSITE" id="PS50894"/>
    </source>
</evidence>
<dbReference type="KEGG" id="otr:OTERR_09740"/>
<dbReference type="SUPFAM" id="SSF47226">
    <property type="entry name" value="Histidine-containing phosphotransfer domain, HPT domain"/>
    <property type="match status" value="1"/>
</dbReference>
<comment type="catalytic activity">
    <reaction evidence="1">
        <text>ATP + protein L-histidine = ADP + protein N-phospho-L-histidine.</text>
        <dbReference type="EC" id="2.7.13.3"/>
    </reaction>
</comment>
<comment type="subcellular location">
    <subcellularLocation>
        <location evidence="2">Membrane</location>
        <topology evidence="2">Multi-pass membrane protein</topology>
    </subcellularLocation>
</comment>